<evidence type="ECO:0000313" key="2">
    <source>
        <dbReference type="Proteomes" id="UP000249661"/>
    </source>
</evidence>
<accession>A0ACD1H5K5</accession>
<dbReference type="EMBL" id="KZ824964">
    <property type="protein sequence ID" value="RAH68864.1"/>
    <property type="molecule type" value="Genomic_DNA"/>
</dbReference>
<evidence type="ECO:0000313" key="1">
    <source>
        <dbReference type="EMBL" id="RAH68864.1"/>
    </source>
</evidence>
<sequence length="168" mass="19479">MFVLYHQPPSPTYPQRRQEFRFPRDLSLLYLSRELHQPPKFTQTDKSQYNSQSNNIPCPTHPHHSQQNQSANPPHLCRESECHPLEYESWRSHVQCESGRHWPPRRDRPALQSGLTSSPLRIAYLPANAVIPPNPCCWRRSILAQNSEDTLPPHFAIDTLSLLAQQSN</sequence>
<dbReference type="Proteomes" id="UP000249661">
    <property type="component" value="Unassembled WGS sequence"/>
</dbReference>
<name>A0ACD1H5K5_9EURO</name>
<keyword evidence="2" id="KW-1185">Reference proteome</keyword>
<protein>
    <submittedName>
        <fullName evidence="1">Uncharacterized protein</fullName>
    </submittedName>
</protein>
<proteinExistence type="predicted"/>
<reference evidence="1" key="1">
    <citation type="submission" date="2018-02" db="EMBL/GenBank/DDBJ databases">
        <title>The genomes of Aspergillus section Nigri reveals drivers in fungal speciation.</title>
        <authorList>
            <consortium name="DOE Joint Genome Institute"/>
            <person name="Vesth T.C."/>
            <person name="Nybo J."/>
            <person name="Theobald S."/>
            <person name="Brandl J."/>
            <person name="Frisvad J.C."/>
            <person name="Nielsen K.F."/>
            <person name="Lyhne E.K."/>
            <person name="Kogle M.E."/>
            <person name="Kuo A."/>
            <person name="Riley R."/>
            <person name="Clum A."/>
            <person name="Nolan M."/>
            <person name="Lipzen A."/>
            <person name="Salamov A."/>
            <person name="Henrissat B."/>
            <person name="Wiebenga A."/>
            <person name="De vries R.P."/>
            <person name="Grigoriev I.V."/>
            <person name="Mortensen U.H."/>
            <person name="Andersen M.R."/>
            <person name="Baker S.E."/>
        </authorList>
    </citation>
    <scope>NUCLEOTIDE SEQUENCE</scope>
    <source>
        <strain evidence="1">CBS 121060</strain>
    </source>
</reference>
<gene>
    <name evidence="1" type="ORF">BO66DRAFT_122050</name>
</gene>
<organism evidence="1 2">
    <name type="scientific">Aspergillus aculeatinus CBS 121060</name>
    <dbReference type="NCBI Taxonomy" id="1448322"/>
    <lineage>
        <taxon>Eukaryota</taxon>
        <taxon>Fungi</taxon>
        <taxon>Dikarya</taxon>
        <taxon>Ascomycota</taxon>
        <taxon>Pezizomycotina</taxon>
        <taxon>Eurotiomycetes</taxon>
        <taxon>Eurotiomycetidae</taxon>
        <taxon>Eurotiales</taxon>
        <taxon>Aspergillaceae</taxon>
        <taxon>Aspergillus</taxon>
        <taxon>Aspergillus subgen. Circumdati</taxon>
    </lineage>
</organism>